<evidence type="ECO:0000313" key="1">
    <source>
        <dbReference type="EMBL" id="GHH28902.1"/>
    </source>
</evidence>
<dbReference type="EMBL" id="BNAY01000007">
    <property type="protein sequence ID" value="GHH28902.1"/>
    <property type="molecule type" value="Genomic_DNA"/>
</dbReference>
<accession>A0ABQ3LXS2</accession>
<name>A0ABQ3LXS2_9PSEU</name>
<proteinExistence type="predicted"/>
<reference evidence="2" key="1">
    <citation type="journal article" date="2019" name="Int. J. Syst. Evol. Microbiol.">
        <title>The Global Catalogue of Microorganisms (GCM) 10K type strain sequencing project: providing services to taxonomists for standard genome sequencing and annotation.</title>
        <authorList>
            <consortium name="The Broad Institute Genomics Platform"/>
            <consortium name="The Broad Institute Genome Sequencing Center for Infectious Disease"/>
            <person name="Wu L."/>
            <person name="Ma J."/>
        </authorList>
    </citation>
    <scope>NUCLEOTIDE SEQUENCE [LARGE SCALE GENOMIC DNA]</scope>
    <source>
        <strain evidence="2">CGMCC 4.7683</strain>
    </source>
</reference>
<evidence type="ECO:0000313" key="2">
    <source>
        <dbReference type="Proteomes" id="UP000635387"/>
    </source>
</evidence>
<gene>
    <name evidence="1" type="ORF">GCM10017790_60490</name>
</gene>
<comment type="caution">
    <text evidence="1">The sequence shown here is derived from an EMBL/GenBank/DDBJ whole genome shotgun (WGS) entry which is preliminary data.</text>
</comment>
<keyword evidence="2" id="KW-1185">Reference proteome</keyword>
<organism evidence="1 2">
    <name type="scientific">Amycolatopsis oliviviridis</name>
    <dbReference type="NCBI Taxonomy" id="1471590"/>
    <lineage>
        <taxon>Bacteria</taxon>
        <taxon>Bacillati</taxon>
        <taxon>Actinomycetota</taxon>
        <taxon>Actinomycetes</taxon>
        <taxon>Pseudonocardiales</taxon>
        <taxon>Pseudonocardiaceae</taxon>
        <taxon>Amycolatopsis</taxon>
    </lineage>
</organism>
<dbReference type="Proteomes" id="UP000635387">
    <property type="component" value="Unassembled WGS sequence"/>
</dbReference>
<protein>
    <submittedName>
        <fullName evidence="1">Uncharacterized protein</fullName>
    </submittedName>
</protein>
<sequence>MLGALGEYEGVEIRPRDTQVFGLAAVVGAHARVSVRGTGTAGVRTQAETGQPLETVVTALVRP</sequence>